<accession>A0ABR7JNA9</accession>
<protein>
    <recommendedName>
        <fullName evidence="3">HK97 gp10 family phage protein</fullName>
    </recommendedName>
</protein>
<evidence type="ECO:0008006" key="3">
    <source>
        <dbReference type="Google" id="ProtNLM"/>
    </source>
</evidence>
<dbReference type="Proteomes" id="UP000609849">
    <property type="component" value="Unassembled WGS sequence"/>
</dbReference>
<evidence type="ECO:0000313" key="2">
    <source>
        <dbReference type="Proteomes" id="UP000609849"/>
    </source>
</evidence>
<name>A0ABR7JNA9_9FIRM</name>
<evidence type="ECO:0000313" key="1">
    <source>
        <dbReference type="EMBL" id="MBC5996375.1"/>
    </source>
</evidence>
<keyword evidence="2" id="KW-1185">Reference proteome</keyword>
<dbReference type="Pfam" id="PF04883">
    <property type="entry name" value="HK97-gp10_like"/>
    <property type="match status" value="1"/>
</dbReference>
<organism evidence="1 2">
    <name type="scientific">Romboutsia faecis</name>
    <dbReference type="NCBI Taxonomy" id="2764597"/>
    <lineage>
        <taxon>Bacteria</taxon>
        <taxon>Bacillati</taxon>
        <taxon>Bacillota</taxon>
        <taxon>Clostridia</taxon>
        <taxon>Peptostreptococcales</taxon>
        <taxon>Peptostreptococcaceae</taxon>
        <taxon>Romboutsia</taxon>
    </lineage>
</organism>
<reference evidence="1 2" key="1">
    <citation type="submission" date="2020-08" db="EMBL/GenBank/DDBJ databases">
        <authorList>
            <person name="Liu C."/>
            <person name="Sun Q."/>
        </authorList>
    </citation>
    <scope>NUCLEOTIDE SEQUENCE [LARGE SCALE GENOMIC DNA]</scope>
    <source>
        <strain evidence="1 2">NSJ-18</strain>
    </source>
</reference>
<comment type="caution">
    <text evidence="1">The sequence shown here is derived from an EMBL/GenBank/DDBJ whole genome shotgun (WGS) entry which is preliminary data.</text>
</comment>
<sequence length="130" mass="14943">MSKCNLNSLADTLYKELKSYSEDVTESVKKITEEVAVDLVKRTKADAKIGRRRGKYKKAIASKTKYENKYKKIKVWYVKQPEHRLAHLLNHGHKSKDGGFVKGDNHITKNEKIAIKELETKIERVVKDGS</sequence>
<dbReference type="InterPro" id="IPR010064">
    <property type="entry name" value="HK97-gp10_tail"/>
</dbReference>
<gene>
    <name evidence="1" type="ORF">H8923_06335</name>
</gene>
<proteinExistence type="predicted"/>
<dbReference type="RefSeq" id="WP_153972000.1">
    <property type="nucleotide sequence ID" value="NZ_JACRWE010000002.1"/>
</dbReference>
<dbReference type="EMBL" id="JACRWE010000002">
    <property type="protein sequence ID" value="MBC5996375.1"/>
    <property type="molecule type" value="Genomic_DNA"/>
</dbReference>